<dbReference type="OMA" id="CHDWETE"/>
<dbReference type="AlphaFoldDB" id="G9NLP2"/>
<dbReference type="OrthoDB" id="5428890at2759"/>
<keyword evidence="3" id="KW-1185">Reference proteome</keyword>
<evidence type="ECO:0000313" key="3">
    <source>
        <dbReference type="Proteomes" id="UP000005426"/>
    </source>
</evidence>
<keyword evidence="1" id="KW-0472">Membrane</keyword>
<comment type="caution">
    <text evidence="2">The sequence shown here is derived from an EMBL/GenBank/DDBJ whole genome shotgun (WGS) entry which is preliminary data.</text>
</comment>
<proteinExistence type="predicted"/>
<gene>
    <name evidence="2" type="ORF">TRIATDRAFT_215066</name>
</gene>
<accession>G9NLP2</accession>
<protein>
    <submittedName>
        <fullName evidence="2">Uncharacterized protein</fullName>
    </submittedName>
</protein>
<keyword evidence="1" id="KW-1133">Transmembrane helix</keyword>
<dbReference type="eggNOG" id="ENOG502SMCG">
    <property type="taxonomic scope" value="Eukaryota"/>
</dbReference>
<reference evidence="2 3" key="1">
    <citation type="journal article" date="2011" name="Genome Biol.">
        <title>Comparative genome sequence analysis underscores mycoparasitism as the ancestral life style of Trichoderma.</title>
        <authorList>
            <person name="Kubicek C.P."/>
            <person name="Herrera-Estrella A."/>
            <person name="Seidl-Seiboth V."/>
            <person name="Martinez D.A."/>
            <person name="Druzhinina I.S."/>
            <person name="Thon M."/>
            <person name="Zeilinger S."/>
            <person name="Casas-Flores S."/>
            <person name="Horwitz B.A."/>
            <person name="Mukherjee P.K."/>
            <person name="Mukherjee M."/>
            <person name="Kredics L."/>
            <person name="Alcaraz L.D."/>
            <person name="Aerts A."/>
            <person name="Antal Z."/>
            <person name="Atanasova L."/>
            <person name="Cervantes-Badillo M.G."/>
            <person name="Challacombe J."/>
            <person name="Chertkov O."/>
            <person name="McCluskey K."/>
            <person name="Coulpier F."/>
            <person name="Deshpande N."/>
            <person name="von Doehren H."/>
            <person name="Ebbole D.J."/>
            <person name="Esquivel-Naranjo E.U."/>
            <person name="Fekete E."/>
            <person name="Flipphi M."/>
            <person name="Glaser F."/>
            <person name="Gomez-Rodriguez E.Y."/>
            <person name="Gruber S."/>
            <person name="Han C."/>
            <person name="Henrissat B."/>
            <person name="Hermosa R."/>
            <person name="Hernandez-Onate M."/>
            <person name="Karaffa L."/>
            <person name="Kosti I."/>
            <person name="Le Crom S."/>
            <person name="Lindquist E."/>
            <person name="Lucas S."/>
            <person name="Luebeck M."/>
            <person name="Luebeck P.S."/>
            <person name="Margeot A."/>
            <person name="Metz B."/>
            <person name="Misra M."/>
            <person name="Nevalainen H."/>
            <person name="Omann M."/>
            <person name="Packer N."/>
            <person name="Perrone G."/>
            <person name="Uresti-Rivera E.E."/>
            <person name="Salamov A."/>
            <person name="Schmoll M."/>
            <person name="Seiboth B."/>
            <person name="Shapiro H."/>
            <person name="Sukno S."/>
            <person name="Tamayo-Ramos J.A."/>
            <person name="Tisch D."/>
            <person name="Wiest A."/>
            <person name="Wilkinson H.H."/>
            <person name="Zhang M."/>
            <person name="Coutinho P.M."/>
            <person name="Kenerley C.M."/>
            <person name="Monte E."/>
            <person name="Baker S.E."/>
            <person name="Grigoriev I.V."/>
        </authorList>
    </citation>
    <scope>NUCLEOTIDE SEQUENCE [LARGE SCALE GENOMIC DNA]</scope>
    <source>
        <strain evidence="3">ATCC 20476 / IMI 206040</strain>
    </source>
</reference>
<dbReference type="EMBL" id="ABDG02000018">
    <property type="protein sequence ID" value="EHK48803.1"/>
    <property type="molecule type" value="Genomic_DNA"/>
</dbReference>
<dbReference type="HOGENOM" id="CLU_064349_0_0_1"/>
<keyword evidence="1" id="KW-0812">Transmembrane</keyword>
<evidence type="ECO:0000313" key="2">
    <source>
        <dbReference type="EMBL" id="EHK48803.1"/>
    </source>
</evidence>
<sequence length="234" mass="27238">MVSYLRYQTLHDVAGVKLVFVDCISLHLDFDEKSRELRIFRFPSLCKLLCHSREYRWLYYDPRPSASQTSQIGFETGHSQASDMYREVLLSYRLIFGQDKKSWKAWRNFYKAQNVPPGIEDPLLRRLCGQDCRYETTYEEIKAPDVAAQYSASEDFPFWGARLLKIQQFVVNKNPSDWKTLWNDRRDVLRFYTFWAVVVVGVMSLTLSVIQSIEGGIQVAYAIKAYNGQGKQGA</sequence>
<name>G9NLP2_HYPAI</name>
<evidence type="ECO:0000256" key="1">
    <source>
        <dbReference type="SAM" id="Phobius"/>
    </source>
</evidence>
<dbReference type="Proteomes" id="UP000005426">
    <property type="component" value="Unassembled WGS sequence"/>
</dbReference>
<feature type="transmembrane region" description="Helical" evidence="1">
    <location>
        <begin position="189"/>
        <end position="210"/>
    </location>
</feature>
<organism evidence="2 3">
    <name type="scientific">Hypocrea atroviridis (strain ATCC 20476 / IMI 206040)</name>
    <name type="common">Trichoderma atroviride</name>
    <dbReference type="NCBI Taxonomy" id="452589"/>
    <lineage>
        <taxon>Eukaryota</taxon>
        <taxon>Fungi</taxon>
        <taxon>Dikarya</taxon>
        <taxon>Ascomycota</taxon>
        <taxon>Pezizomycotina</taxon>
        <taxon>Sordariomycetes</taxon>
        <taxon>Hypocreomycetidae</taxon>
        <taxon>Hypocreales</taxon>
        <taxon>Hypocreaceae</taxon>
        <taxon>Trichoderma</taxon>
    </lineage>
</organism>